<protein>
    <submittedName>
        <fullName evidence="4">Alpha/beta fold hydrolase</fullName>
    </submittedName>
</protein>
<evidence type="ECO:0000256" key="2">
    <source>
        <dbReference type="ARBA" id="ARBA00022801"/>
    </source>
</evidence>
<organism evidence="4 5">
    <name type="scientific">Prosthecochloris ethylica</name>
    <dbReference type="NCBI Taxonomy" id="2743976"/>
    <lineage>
        <taxon>Bacteria</taxon>
        <taxon>Pseudomonadati</taxon>
        <taxon>Chlorobiota</taxon>
        <taxon>Chlorobiia</taxon>
        <taxon>Chlorobiales</taxon>
        <taxon>Chlorobiaceae</taxon>
        <taxon>Prosthecochloris</taxon>
    </lineage>
</organism>
<dbReference type="InterPro" id="IPR003140">
    <property type="entry name" value="PLipase/COase/thioEstase"/>
</dbReference>
<evidence type="ECO:0000259" key="3">
    <source>
        <dbReference type="Pfam" id="PF02230"/>
    </source>
</evidence>
<dbReference type="GO" id="GO:0016787">
    <property type="term" value="F:hydrolase activity"/>
    <property type="evidence" value="ECO:0007669"/>
    <property type="project" value="UniProtKB-KW"/>
</dbReference>
<sequence length="235" mass="26192">MAERQQYATLTGIDLPPAAETSGDILVMLHGYGSNEKDLLQLAPALDGRLRCVSLRAPLRLEEQMFGWFPIAFTPDGISYDRDQAAQARQDLADALKAIIERHQPRDGRVWLMGFSQGAVMSYLTALHTPEVLQGVLALSGRYPDAPGMNLRLPEAVATLPFLVIHGLYDDVLPVDNARRARERLEGRVGDLVYREYPMGHGISDDALDEIGRWLTRQLDRQENRAGTRNSRNSA</sequence>
<reference evidence="4 5" key="1">
    <citation type="journal article" date="2020" name="Microorganisms">
        <title>Simultaneous Genome Sequencing of Prosthecochloris ethylica and Desulfuromonas acetoxidans within a Syntrophic Mixture Reveals Unique Pili and Protein Interactions.</title>
        <authorList>
            <person name="Kyndt J.A."/>
            <person name="Van Beeumen J.J."/>
            <person name="Meyer T.E."/>
        </authorList>
    </citation>
    <scope>NUCLEOTIDE SEQUENCE [LARGE SCALE GENOMIC DNA]</scope>
    <source>
        <strain evidence="4 5">N3</strain>
    </source>
</reference>
<keyword evidence="5" id="KW-1185">Reference proteome</keyword>
<dbReference type="SUPFAM" id="SSF53474">
    <property type="entry name" value="alpha/beta-Hydrolases"/>
    <property type="match status" value="1"/>
</dbReference>
<dbReference type="PANTHER" id="PTHR10655">
    <property type="entry name" value="LYSOPHOSPHOLIPASE-RELATED"/>
    <property type="match status" value="1"/>
</dbReference>
<accession>A0ABR9XNN5</accession>
<dbReference type="RefSeq" id="WP_114607730.1">
    <property type="nucleotide sequence ID" value="NZ_JABVZQ010000002.1"/>
</dbReference>
<feature type="domain" description="Phospholipase/carboxylesterase/thioesterase" evidence="3">
    <location>
        <begin position="24"/>
        <end position="215"/>
    </location>
</feature>
<proteinExistence type="inferred from homology"/>
<evidence type="ECO:0000256" key="1">
    <source>
        <dbReference type="ARBA" id="ARBA00006499"/>
    </source>
</evidence>
<evidence type="ECO:0000313" key="5">
    <source>
        <dbReference type="Proteomes" id="UP000619838"/>
    </source>
</evidence>
<comment type="caution">
    <text evidence="4">The sequence shown here is derived from an EMBL/GenBank/DDBJ whole genome shotgun (WGS) entry which is preliminary data.</text>
</comment>
<dbReference type="Pfam" id="PF02230">
    <property type="entry name" value="Abhydrolase_2"/>
    <property type="match status" value="1"/>
</dbReference>
<name>A0ABR9XNN5_9CHLB</name>
<dbReference type="EMBL" id="JADGII010000001">
    <property type="protein sequence ID" value="MBF0635624.1"/>
    <property type="molecule type" value="Genomic_DNA"/>
</dbReference>
<dbReference type="Proteomes" id="UP000619838">
    <property type="component" value="Unassembled WGS sequence"/>
</dbReference>
<evidence type="ECO:0000313" key="4">
    <source>
        <dbReference type="EMBL" id="MBF0635624.1"/>
    </source>
</evidence>
<dbReference type="PANTHER" id="PTHR10655:SF17">
    <property type="entry name" value="LYSOPHOSPHOLIPASE-LIKE PROTEIN 1"/>
    <property type="match status" value="1"/>
</dbReference>
<gene>
    <name evidence="4" type="ORF">INT08_00320</name>
</gene>
<dbReference type="Gene3D" id="3.40.50.1820">
    <property type="entry name" value="alpha/beta hydrolase"/>
    <property type="match status" value="1"/>
</dbReference>
<dbReference type="InterPro" id="IPR029058">
    <property type="entry name" value="AB_hydrolase_fold"/>
</dbReference>
<dbReference type="InterPro" id="IPR050565">
    <property type="entry name" value="LYPA1-2/EST-like"/>
</dbReference>
<keyword evidence="2 4" id="KW-0378">Hydrolase</keyword>
<comment type="similarity">
    <text evidence="1">Belongs to the AB hydrolase superfamily. AB hydrolase 2 family.</text>
</comment>